<keyword evidence="10 11" id="KW-0961">Cell wall biogenesis/degradation</keyword>
<feature type="transmembrane region" description="Helical" evidence="10">
    <location>
        <begin position="256"/>
        <end position="281"/>
    </location>
</feature>
<comment type="caution">
    <text evidence="12">The sequence shown here is derived from an EMBL/GenBank/DDBJ whole genome shotgun (WGS) entry which is preliminary data.</text>
</comment>
<dbReference type="EMBL" id="BJNV01000002">
    <property type="protein sequence ID" value="GEC94003.1"/>
    <property type="molecule type" value="Genomic_DNA"/>
</dbReference>
<keyword evidence="5 10" id="KW-0573">Peptidoglycan synthesis</keyword>
<sequence>MEIALLQSATRAKVHPLFALRSVPMASMNLLRALATVSGMTLLSRILGFVRDFVVARAFGAGVETDAFFVAFRLPNLLRRMFAEGAFSQAFVPILAEYKNKRGEAETHRLVNHVASGLGLVVLLVSILGAIAAPLIIYATAPGFSADAGKFELTVQLTRITFPYIFFMSLVALAGGVLNTWSRFAIPAFTPVLLNLSFIAMALLAAPYFDPPVMALGWAVFIGGLAQVLLQLRPLANIGMLPRFSLDFSDPGVRRILKLMAPAILGVSVSQISLLINTVFASFLPSGSVSWLYYADRLMEFPAGMLGVALGTILLPSLSKMHADEKPAEFSSLLDWGLRLTLMITLPAALGLALLAVPLIATLFHHGAFTANDVFQTRTALIAYSVGLAGLILVKVLAPAFYARQDIRTPVKIALISLTATQLMNLVFIGPLQHAGLALSIGLASCINAGMLYRGLRKRGVYQPQPGWGLFFVKLLAALGVLGVAVWFTVGSDSLWLQASGLERLARLSALVIGGMAVYFATLFALGFRVRDFRRRAAT</sequence>
<feature type="transmembrane region" description="Helical" evidence="10">
    <location>
        <begin position="437"/>
        <end position="456"/>
    </location>
</feature>
<feature type="transmembrane region" description="Helical" evidence="10">
    <location>
        <begin position="340"/>
        <end position="361"/>
    </location>
</feature>
<keyword evidence="10 11" id="KW-0813">Transport</keyword>
<protein>
    <recommendedName>
        <fullName evidence="10">Probable lipid II flippase MurJ</fullName>
    </recommendedName>
</protein>
<dbReference type="CDD" id="cd13123">
    <property type="entry name" value="MATE_MurJ_like"/>
    <property type="match status" value="1"/>
</dbReference>
<evidence type="ECO:0000256" key="6">
    <source>
        <dbReference type="ARBA" id="ARBA00022989"/>
    </source>
</evidence>
<dbReference type="NCBIfam" id="TIGR01695">
    <property type="entry name" value="murJ_mviN"/>
    <property type="match status" value="1"/>
</dbReference>
<feature type="transmembrane region" description="Helical" evidence="10">
    <location>
        <begin position="188"/>
        <end position="209"/>
    </location>
</feature>
<proteinExistence type="inferred from homology"/>
<evidence type="ECO:0000256" key="7">
    <source>
        <dbReference type="ARBA" id="ARBA00023136"/>
    </source>
</evidence>
<dbReference type="UniPathway" id="UPA00219"/>
<gene>
    <name evidence="10" type="primary">murJ</name>
    <name evidence="12" type="ORF">ZRA01_00760</name>
</gene>
<organism evidence="12 13">
    <name type="scientific">Zoogloea ramigera</name>
    <dbReference type="NCBI Taxonomy" id="350"/>
    <lineage>
        <taxon>Bacteria</taxon>
        <taxon>Pseudomonadati</taxon>
        <taxon>Pseudomonadota</taxon>
        <taxon>Betaproteobacteria</taxon>
        <taxon>Rhodocyclales</taxon>
        <taxon>Zoogloeaceae</taxon>
        <taxon>Zoogloea</taxon>
    </lineage>
</organism>
<comment type="subcellular location">
    <subcellularLocation>
        <location evidence="10">Cell inner membrane</location>
        <topology evidence="10">Multi-pass membrane protein</topology>
    </subcellularLocation>
    <subcellularLocation>
        <location evidence="1">Cell membrane</location>
        <topology evidence="1">Multi-pass membrane protein</topology>
    </subcellularLocation>
</comment>
<feature type="transmembrane region" description="Helical" evidence="10">
    <location>
        <begin position="161"/>
        <end position="181"/>
    </location>
</feature>
<comment type="similarity">
    <text evidence="9 10 11">Belongs to the MurJ/MviN family.</text>
</comment>
<comment type="function">
    <text evidence="8 10 11">Involved in peptidoglycan biosynthesis. Transports lipid-linked peptidoglycan precursors from the inner to the outer leaflet of the cytoplasmic membrane.</text>
</comment>
<feature type="transmembrane region" description="Helical" evidence="10">
    <location>
        <begin position="508"/>
        <end position="528"/>
    </location>
</feature>
<dbReference type="HAMAP" id="MF_02078">
    <property type="entry name" value="MurJ_MviN"/>
    <property type="match status" value="1"/>
</dbReference>
<dbReference type="GO" id="GO:0009252">
    <property type="term" value="P:peptidoglycan biosynthetic process"/>
    <property type="evidence" value="ECO:0007669"/>
    <property type="project" value="UniProtKB-UniRule"/>
</dbReference>
<feature type="transmembrane region" description="Helical" evidence="10">
    <location>
        <begin position="301"/>
        <end position="319"/>
    </location>
</feature>
<dbReference type="PIRSF" id="PIRSF002869">
    <property type="entry name" value="MviN"/>
    <property type="match status" value="1"/>
</dbReference>
<dbReference type="InterPro" id="IPR051050">
    <property type="entry name" value="Lipid_II_flippase_MurJ/MviN"/>
</dbReference>
<evidence type="ECO:0000256" key="11">
    <source>
        <dbReference type="PIRNR" id="PIRNR002869"/>
    </source>
</evidence>
<name>A0A4Y4CRY2_ZOORA</name>
<feature type="transmembrane region" description="Helical" evidence="10">
    <location>
        <begin position="118"/>
        <end position="141"/>
    </location>
</feature>
<dbReference type="GO" id="GO:0005886">
    <property type="term" value="C:plasma membrane"/>
    <property type="evidence" value="ECO:0007669"/>
    <property type="project" value="UniProtKB-SubCell"/>
</dbReference>
<dbReference type="PANTHER" id="PTHR47019">
    <property type="entry name" value="LIPID II FLIPPASE MURJ"/>
    <property type="match status" value="1"/>
</dbReference>
<feature type="transmembrane region" description="Helical" evidence="10">
    <location>
        <begin position="413"/>
        <end position="431"/>
    </location>
</feature>
<accession>A0A4Y4CRY2</accession>
<evidence type="ECO:0000256" key="10">
    <source>
        <dbReference type="HAMAP-Rule" id="MF_02078"/>
    </source>
</evidence>
<feature type="transmembrane region" description="Helical" evidence="10">
    <location>
        <begin position="381"/>
        <end position="401"/>
    </location>
</feature>
<dbReference type="GO" id="GO:0071555">
    <property type="term" value="P:cell wall organization"/>
    <property type="evidence" value="ECO:0007669"/>
    <property type="project" value="UniProtKB-UniRule"/>
</dbReference>
<feature type="transmembrane region" description="Helical" evidence="10">
    <location>
        <begin position="468"/>
        <end position="488"/>
    </location>
</feature>
<dbReference type="PANTHER" id="PTHR47019:SF1">
    <property type="entry name" value="LIPID II FLIPPASE MURJ"/>
    <property type="match status" value="1"/>
</dbReference>
<dbReference type="GO" id="GO:0034204">
    <property type="term" value="P:lipid translocation"/>
    <property type="evidence" value="ECO:0007669"/>
    <property type="project" value="TreeGrafter"/>
</dbReference>
<keyword evidence="3 10" id="KW-0812">Transmembrane</keyword>
<dbReference type="AlphaFoldDB" id="A0A4Y4CRY2"/>
<dbReference type="Proteomes" id="UP000318422">
    <property type="component" value="Unassembled WGS sequence"/>
</dbReference>
<evidence type="ECO:0000256" key="3">
    <source>
        <dbReference type="ARBA" id="ARBA00022692"/>
    </source>
</evidence>
<evidence type="ECO:0000256" key="4">
    <source>
        <dbReference type="ARBA" id="ARBA00022960"/>
    </source>
</evidence>
<evidence type="ECO:0000313" key="12">
    <source>
        <dbReference type="EMBL" id="GEC94003.1"/>
    </source>
</evidence>
<evidence type="ECO:0000256" key="2">
    <source>
        <dbReference type="ARBA" id="ARBA00022475"/>
    </source>
</evidence>
<dbReference type="InterPro" id="IPR004268">
    <property type="entry name" value="MurJ"/>
</dbReference>
<dbReference type="GO" id="GO:0015648">
    <property type="term" value="F:lipid-linked peptidoglycan transporter activity"/>
    <property type="evidence" value="ECO:0007669"/>
    <property type="project" value="UniProtKB-UniRule"/>
</dbReference>
<evidence type="ECO:0000256" key="9">
    <source>
        <dbReference type="ARBA" id="ARBA00061532"/>
    </source>
</evidence>
<keyword evidence="10" id="KW-0997">Cell inner membrane</keyword>
<evidence type="ECO:0000256" key="5">
    <source>
        <dbReference type="ARBA" id="ARBA00022984"/>
    </source>
</evidence>
<keyword evidence="6 10" id="KW-1133">Transmembrane helix</keyword>
<evidence type="ECO:0000313" key="13">
    <source>
        <dbReference type="Proteomes" id="UP000318422"/>
    </source>
</evidence>
<keyword evidence="2 10" id="KW-1003">Cell membrane</keyword>
<reference evidence="12 13" key="1">
    <citation type="submission" date="2019-06" db="EMBL/GenBank/DDBJ databases">
        <title>Whole genome shotgun sequence of Zoogloea ramigera NBRC 15342.</title>
        <authorList>
            <person name="Hosoyama A."/>
            <person name="Uohara A."/>
            <person name="Ohji S."/>
            <person name="Ichikawa N."/>
        </authorList>
    </citation>
    <scope>NUCLEOTIDE SEQUENCE [LARGE SCALE GENOMIC DNA]</scope>
    <source>
        <strain evidence="12 13">NBRC 15342</strain>
    </source>
</reference>
<evidence type="ECO:0000256" key="8">
    <source>
        <dbReference type="ARBA" id="ARBA00060041"/>
    </source>
</evidence>
<feature type="transmembrane region" description="Helical" evidence="10">
    <location>
        <begin position="215"/>
        <end position="235"/>
    </location>
</feature>
<dbReference type="PRINTS" id="PR01806">
    <property type="entry name" value="VIRFACTRMVIN"/>
</dbReference>
<dbReference type="Pfam" id="PF03023">
    <property type="entry name" value="MurJ"/>
    <property type="match status" value="1"/>
</dbReference>
<keyword evidence="4 10" id="KW-0133">Cell shape</keyword>
<comment type="pathway">
    <text evidence="10">Cell wall biogenesis; peptidoglycan biosynthesis.</text>
</comment>
<dbReference type="GO" id="GO:0008360">
    <property type="term" value="P:regulation of cell shape"/>
    <property type="evidence" value="ECO:0007669"/>
    <property type="project" value="UniProtKB-UniRule"/>
</dbReference>
<evidence type="ECO:0000256" key="1">
    <source>
        <dbReference type="ARBA" id="ARBA00004651"/>
    </source>
</evidence>
<keyword evidence="13" id="KW-1185">Reference proteome</keyword>
<keyword evidence="7 10" id="KW-0472">Membrane</keyword>